<dbReference type="Pfam" id="PF06605">
    <property type="entry name" value="Prophage_tail"/>
    <property type="match status" value="1"/>
</dbReference>
<evidence type="ECO:0000259" key="2">
    <source>
        <dbReference type="Pfam" id="PF18994"/>
    </source>
</evidence>
<accession>A0ABS4FSE5</accession>
<dbReference type="EMBL" id="JAGGKG010000009">
    <property type="protein sequence ID" value="MBP1905508.1"/>
    <property type="molecule type" value="Genomic_DNA"/>
</dbReference>
<feature type="domain" description="Prophage endopeptidase tail N-terminal" evidence="2">
    <location>
        <begin position="11"/>
        <end position="92"/>
    </location>
</feature>
<feature type="domain" description="Tail spike" evidence="1">
    <location>
        <begin position="129"/>
        <end position="373"/>
    </location>
</feature>
<keyword evidence="4" id="KW-1185">Reference proteome</keyword>
<protein>
    <submittedName>
        <fullName evidence="3">Phage minor structural protein</fullName>
    </submittedName>
</protein>
<organism evidence="3 4">
    <name type="scientific">Paenibacillus turicensis</name>
    <dbReference type="NCBI Taxonomy" id="160487"/>
    <lineage>
        <taxon>Bacteria</taxon>
        <taxon>Bacillati</taxon>
        <taxon>Bacillota</taxon>
        <taxon>Bacilli</taxon>
        <taxon>Bacillales</taxon>
        <taxon>Paenibacillaceae</taxon>
        <taxon>Paenibacillus</taxon>
    </lineage>
</organism>
<proteinExistence type="predicted"/>
<evidence type="ECO:0000313" key="3">
    <source>
        <dbReference type="EMBL" id="MBP1905508.1"/>
    </source>
</evidence>
<dbReference type="InterPro" id="IPR007119">
    <property type="entry name" value="Phage_tail_spike_N"/>
</dbReference>
<dbReference type="Pfam" id="PF18994">
    <property type="entry name" value="Prophage_tailD1"/>
    <property type="match status" value="1"/>
</dbReference>
<evidence type="ECO:0000313" key="4">
    <source>
        <dbReference type="Proteomes" id="UP001519272"/>
    </source>
</evidence>
<reference evidence="3 4" key="1">
    <citation type="submission" date="2021-03" db="EMBL/GenBank/DDBJ databases">
        <title>Genomic Encyclopedia of Type Strains, Phase IV (KMG-IV): sequencing the most valuable type-strain genomes for metagenomic binning, comparative biology and taxonomic classification.</title>
        <authorList>
            <person name="Goeker M."/>
        </authorList>
    </citation>
    <scope>NUCLEOTIDE SEQUENCE [LARGE SCALE GENOMIC DNA]</scope>
    <source>
        <strain evidence="3 4">DSM 14349</strain>
    </source>
</reference>
<dbReference type="NCBIfam" id="TIGR01665">
    <property type="entry name" value="put_anti_recept"/>
    <property type="match status" value="1"/>
</dbReference>
<dbReference type="InterPro" id="IPR010572">
    <property type="entry name" value="Tail_dom"/>
</dbReference>
<comment type="caution">
    <text evidence="3">The sequence shown here is derived from an EMBL/GenBank/DDBJ whole genome shotgun (WGS) entry which is preliminary data.</text>
</comment>
<evidence type="ECO:0000259" key="1">
    <source>
        <dbReference type="Pfam" id="PF06605"/>
    </source>
</evidence>
<dbReference type="Gene3D" id="3.55.50.40">
    <property type="match status" value="1"/>
</dbReference>
<dbReference type="Proteomes" id="UP001519272">
    <property type="component" value="Unassembled WGS sequence"/>
</dbReference>
<gene>
    <name evidence="3" type="ORF">J2Z32_002138</name>
</gene>
<name>A0ABS4FSE5_9BACL</name>
<dbReference type="RefSeq" id="WP_210089142.1">
    <property type="nucleotide sequence ID" value="NZ_JAGGKG010000009.1"/>
</dbReference>
<dbReference type="InterPro" id="IPR044051">
    <property type="entry name" value="Prophage_tail_N"/>
</dbReference>
<sequence>MSIDDRLGFLKVFDRSRNPTGLLTQAYDIQRRRRINSDYLLTFQIPMNSTEYRELITIKGHVMDERGQYYVINSRTRKRDGKKLIAEISCSHVMFRLTDYKVPYASYIKELYGAHISQLTDKLTAATNGRFTFVLHDTFDLFDVKDWGRTNCLAALNDMVRMYNVELEPDNFVIHVRKRIGADNGHQYRAAKNVISSSFKDDSSALTTRLFARMKDDRTWIGQPATILTAEERARLEAIPGAIVNGVLQVNYLVSQYAGMWATPDIPFHDNEIIEQNITNVNDLLRQARKALAENEVPALEISVSEADLYKIDEDETRPNLGDTVYCVDPEMEMSNITARITEITEFPYDINKHAQVVVSNVMSRDFADIIADLDRSKRIVHDIMSGGMIRTDVFESFAKQAIADITNSKTEIVWPEEGGLLARDKTNPLRQVRLTSAGLGVSTDGWKTVSAAITPDGVLGPRIIGQIGNFESLSVGSGNNIILLNRTGGLSAGHANFNSAPFRVDHQGNVVMNRLTANSAEIKSSNFTDGSIVGSSINVGNGKFTVSSSGDVSAQGAVLSQGTISGTQIIGGSITSNADINVTRDIRVGNSIYLGLTGQTNDRRIEFVDSGPYRSYIGFTDATKQLEVYGANDVRIRSGLDVTISAMQATLPSYSYLGSASSDSNRIVIRSELESKAAYNMTYDKGTKNLKMWARDGSLLAQVTIS</sequence>